<protein>
    <submittedName>
        <fullName evidence="1">Gas vesicle protein GvpG</fullName>
    </submittedName>
</protein>
<reference evidence="2" key="1">
    <citation type="journal article" date="2019" name="Int. J. Syst. Evol. Microbiol.">
        <title>The Global Catalogue of Microorganisms (GCM) 10K type strain sequencing project: providing services to taxonomists for standard genome sequencing and annotation.</title>
        <authorList>
            <consortium name="The Broad Institute Genomics Platform"/>
            <consortium name="The Broad Institute Genome Sequencing Center for Infectious Disease"/>
            <person name="Wu L."/>
            <person name="Ma J."/>
        </authorList>
    </citation>
    <scope>NUCLEOTIDE SEQUENCE [LARGE SCALE GENOMIC DNA]</scope>
    <source>
        <strain evidence="2">CGMCC 4.7400</strain>
    </source>
</reference>
<sequence>MGLVVEILALPLAPFRGVGWVIDKVVRAAEEEYYDPAPVQEALVNLERAREEGRIDDEEFARHEEELLHRLEEIRVYQLQRGARPGL</sequence>
<accession>A0ABW2W9F4</accession>
<dbReference type="Pfam" id="PF05120">
    <property type="entry name" value="GvpG"/>
    <property type="match status" value="1"/>
</dbReference>
<name>A0ABW2W9F4_9ACTN</name>
<proteinExistence type="predicted"/>
<dbReference type="Proteomes" id="UP001597023">
    <property type="component" value="Unassembled WGS sequence"/>
</dbReference>
<dbReference type="RefSeq" id="WP_381607862.1">
    <property type="nucleotide sequence ID" value="NZ_JBHTEB010000001.1"/>
</dbReference>
<comment type="caution">
    <text evidence="1">The sequence shown here is derived from an EMBL/GenBank/DDBJ whole genome shotgun (WGS) entry which is preliminary data.</text>
</comment>
<evidence type="ECO:0000313" key="2">
    <source>
        <dbReference type="Proteomes" id="UP001597023"/>
    </source>
</evidence>
<dbReference type="InterPro" id="IPR007804">
    <property type="entry name" value="GvpG"/>
</dbReference>
<evidence type="ECO:0000313" key="1">
    <source>
        <dbReference type="EMBL" id="MFD0315132.1"/>
    </source>
</evidence>
<gene>
    <name evidence="1" type="ORF">ACFQZ6_13000</name>
</gene>
<dbReference type="EMBL" id="JBHTEB010000001">
    <property type="protein sequence ID" value="MFD0315132.1"/>
    <property type="molecule type" value="Genomic_DNA"/>
</dbReference>
<keyword evidence="2" id="KW-1185">Reference proteome</keyword>
<organism evidence="1 2">
    <name type="scientific">Streptomyces flavalbus</name>
    <dbReference type="NCBI Taxonomy" id="2665155"/>
    <lineage>
        <taxon>Bacteria</taxon>
        <taxon>Bacillati</taxon>
        <taxon>Actinomycetota</taxon>
        <taxon>Actinomycetes</taxon>
        <taxon>Kitasatosporales</taxon>
        <taxon>Streptomycetaceae</taxon>
        <taxon>Streptomyces</taxon>
    </lineage>
</organism>